<organism evidence="10 11">
    <name type="scientific">Strongylocentrotus purpuratus</name>
    <name type="common">Purple sea urchin</name>
    <dbReference type="NCBI Taxonomy" id="7668"/>
    <lineage>
        <taxon>Eukaryota</taxon>
        <taxon>Metazoa</taxon>
        <taxon>Echinodermata</taxon>
        <taxon>Eleutherozoa</taxon>
        <taxon>Echinozoa</taxon>
        <taxon>Echinoidea</taxon>
        <taxon>Euechinoidea</taxon>
        <taxon>Echinacea</taxon>
        <taxon>Camarodonta</taxon>
        <taxon>Echinidea</taxon>
        <taxon>Strongylocentrotidae</taxon>
        <taxon>Strongylocentrotus</taxon>
    </lineage>
</organism>
<dbReference type="InterPro" id="IPR011990">
    <property type="entry name" value="TPR-like_helical_dom_sf"/>
</dbReference>
<protein>
    <recommendedName>
        <fullName evidence="6">Cell division cycle protein 27 homolog</fullName>
    </recommendedName>
</protein>
<dbReference type="InParanoid" id="A0A7M7STB1"/>
<feature type="repeat" description="TPR" evidence="7">
    <location>
        <begin position="504"/>
        <end position="537"/>
    </location>
</feature>
<feature type="repeat" description="TPR" evidence="7">
    <location>
        <begin position="742"/>
        <end position="775"/>
    </location>
</feature>
<feature type="repeat" description="TPR" evidence="7">
    <location>
        <begin position="606"/>
        <end position="639"/>
    </location>
</feature>
<evidence type="ECO:0000256" key="2">
    <source>
        <dbReference type="ARBA" id="ARBA00022737"/>
    </source>
</evidence>
<dbReference type="PANTHER" id="PTHR12558:SF13">
    <property type="entry name" value="CELL DIVISION CYCLE PROTEIN 27 HOMOLOG"/>
    <property type="match status" value="1"/>
</dbReference>
<dbReference type="Pfam" id="PF12895">
    <property type="entry name" value="ANAPC3"/>
    <property type="match status" value="1"/>
</dbReference>
<dbReference type="OrthoDB" id="329563at2759"/>
<feature type="coiled-coil region" evidence="8">
    <location>
        <begin position="428"/>
        <end position="462"/>
    </location>
</feature>
<dbReference type="FunFam" id="1.25.40.10:FF:000018">
    <property type="entry name" value="Cell division cycle protein 27 homolog B"/>
    <property type="match status" value="1"/>
</dbReference>
<feature type="compositionally biased region" description="Polar residues" evidence="9">
    <location>
        <begin position="199"/>
        <end position="215"/>
    </location>
</feature>
<evidence type="ECO:0000256" key="6">
    <source>
        <dbReference type="ARBA" id="ARBA00039307"/>
    </source>
</evidence>
<dbReference type="GO" id="GO:0031145">
    <property type="term" value="P:anaphase-promoting complex-dependent catabolic process"/>
    <property type="evidence" value="ECO:0000318"/>
    <property type="project" value="GO_Central"/>
</dbReference>
<dbReference type="SMART" id="SM00028">
    <property type="entry name" value="TPR"/>
    <property type="match status" value="9"/>
</dbReference>
<evidence type="ECO:0000256" key="9">
    <source>
        <dbReference type="SAM" id="MobiDB-lite"/>
    </source>
</evidence>
<reference evidence="11" key="1">
    <citation type="submission" date="2015-02" db="EMBL/GenBank/DDBJ databases">
        <title>Genome sequencing for Strongylocentrotus purpuratus.</title>
        <authorList>
            <person name="Murali S."/>
            <person name="Liu Y."/>
            <person name="Vee V."/>
            <person name="English A."/>
            <person name="Wang M."/>
            <person name="Skinner E."/>
            <person name="Han Y."/>
            <person name="Muzny D.M."/>
            <person name="Worley K.C."/>
            <person name="Gibbs R.A."/>
        </authorList>
    </citation>
    <scope>NUCLEOTIDE SEQUENCE</scope>
</reference>
<evidence type="ECO:0000313" key="11">
    <source>
        <dbReference type="Proteomes" id="UP000007110"/>
    </source>
</evidence>
<keyword evidence="3 7" id="KW-0802">TPR repeat</keyword>
<dbReference type="OMA" id="WHSPQAW"/>
<dbReference type="FunCoup" id="A0A7M7STB1">
    <property type="interactions" value="2209"/>
</dbReference>
<feature type="region of interest" description="Disordered" evidence="9">
    <location>
        <begin position="383"/>
        <end position="424"/>
    </location>
</feature>
<evidence type="ECO:0000256" key="7">
    <source>
        <dbReference type="PROSITE-ProRule" id="PRU00339"/>
    </source>
</evidence>
<evidence type="ECO:0000256" key="8">
    <source>
        <dbReference type="SAM" id="Coils"/>
    </source>
</evidence>
<dbReference type="PROSITE" id="PS50005">
    <property type="entry name" value="TPR"/>
    <property type="match status" value="5"/>
</dbReference>
<dbReference type="Pfam" id="PF13432">
    <property type="entry name" value="TPR_16"/>
    <property type="match status" value="2"/>
</dbReference>
<feature type="repeat" description="TPR" evidence="7">
    <location>
        <begin position="640"/>
        <end position="673"/>
    </location>
</feature>
<dbReference type="EnsemblMetazoa" id="XM_030974032">
    <property type="protein sequence ID" value="XP_030829892"/>
    <property type="gene ID" value="LOC581745"/>
</dbReference>
<feature type="repeat" description="TPR" evidence="7">
    <location>
        <begin position="572"/>
        <end position="605"/>
    </location>
</feature>
<dbReference type="GO" id="GO:0016567">
    <property type="term" value="P:protein ubiquitination"/>
    <property type="evidence" value="ECO:0000318"/>
    <property type="project" value="GO_Central"/>
</dbReference>
<dbReference type="AlphaFoldDB" id="A0A7M7STB1"/>
<feature type="region of interest" description="Disordered" evidence="9">
    <location>
        <begin position="172"/>
        <end position="215"/>
    </location>
</feature>
<evidence type="ECO:0000256" key="5">
    <source>
        <dbReference type="ARBA" id="ARBA00038210"/>
    </source>
</evidence>
<dbReference type="GO" id="GO:0051301">
    <property type="term" value="P:cell division"/>
    <property type="evidence" value="ECO:0000318"/>
    <property type="project" value="GO_Central"/>
</dbReference>
<dbReference type="SUPFAM" id="SSF48452">
    <property type="entry name" value="TPR-like"/>
    <property type="match status" value="2"/>
</dbReference>
<dbReference type="GO" id="GO:0007091">
    <property type="term" value="P:metaphase/anaphase transition of mitotic cell cycle"/>
    <property type="evidence" value="ECO:0000318"/>
    <property type="project" value="GO_Central"/>
</dbReference>
<dbReference type="Pfam" id="PF13181">
    <property type="entry name" value="TPR_8"/>
    <property type="match status" value="1"/>
</dbReference>
<keyword evidence="11" id="KW-1185">Reference proteome</keyword>
<name>A0A7M7STB1_STRPU</name>
<feature type="compositionally biased region" description="Low complexity" evidence="9">
    <location>
        <begin position="388"/>
        <end position="402"/>
    </location>
</feature>
<dbReference type="PROSITE" id="PS50293">
    <property type="entry name" value="TPR_REGION"/>
    <property type="match status" value="1"/>
</dbReference>
<comment type="similarity">
    <text evidence="5">Belongs to the APC3/CDC27 family.</text>
</comment>
<dbReference type="PANTHER" id="PTHR12558">
    <property type="entry name" value="CELL DIVISION CYCLE 16,23,27"/>
    <property type="match status" value="1"/>
</dbReference>
<dbReference type="Proteomes" id="UP000007110">
    <property type="component" value="Unassembled WGS sequence"/>
</dbReference>
<feature type="compositionally biased region" description="Low complexity" evidence="9">
    <location>
        <begin position="172"/>
        <end position="182"/>
    </location>
</feature>
<evidence type="ECO:0000256" key="4">
    <source>
        <dbReference type="ARBA" id="ARBA00023242"/>
    </source>
</evidence>
<accession>A0A7M7STB1</accession>
<keyword evidence="2" id="KW-0677">Repeat</keyword>
<dbReference type="GO" id="GO:0005737">
    <property type="term" value="C:cytoplasm"/>
    <property type="evidence" value="ECO:0000318"/>
    <property type="project" value="GO_Central"/>
</dbReference>
<dbReference type="KEGG" id="spu:581745"/>
<keyword evidence="4" id="KW-0539">Nucleus</keyword>
<evidence type="ECO:0000313" key="10">
    <source>
        <dbReference type="EnsemblMetazoa" id="XP_030829892"/>
    </source>
</evidence>
<comment type="subcellular location">
    <subcellularLocation>
        <location evidence="1">Nucleus</location>
    </subcellularLocation>
</comment>
<dbReference type="GeneID" id="581745"/>
<feature type="region of interest" description="Disordered" evidence="9">
    <location>
        <begin position="292"/>
        <end position="360"/>
    </location>
</feature>
<dbReference type="InterPro" id="IPR019734">
    <property type="entry name" value="TPR_rpt"/>
</dbReference>
<evidence type="ECO:0000256" key="1">
    <source>
        <dbReference type="ARBA" id="ARBA00004123"/>
    </source>
</evidence>
<feature type="region of interest" description="Disordered" evidence="9">
    <location>
        <begin position="791"/>
        <end position="842"/>
    </location>
</feature>
<dbReference type="Gene3D" id="1.25.40.10">
    <property type="entry name" value="Tetratricopeptide repeat domain"/>
    <property type="match status" value="4"/>
</dbReference>
<proteinExistence type="inferred from homology"/>
<evidence type="ECO:0000256" key="3">
    <source>
        <dbReference type="ARBA" id="ARBA00022803"/>
    </source>
</evidence>
<dbReference type="CTD" id="996"/>
<dbReference type="RefSeq" id="XP_030829892.1">
    <property type="nucleotide sequence ID" value="XM_030974032.1"/>
</dbReference>
<sequence>MVIQEPVQAAIWQCLNHYAYQDATFLAERLYAEVGSDEGLFLLATCYYRSGQPMSAYTLLQTKGCPTPDCRFLMARCCLDLEKLADCETALSGSSILKPNTCDDIVNDFKDSAPYALSVLGKLCSETERISKSIEAHKLAMKHNPFLWSSFEAICDLGEKVDPEKTFHFASTPTVTTTPSQQDSYPILDTENMGGPGHLNTSAPDVTPVPSETPQDQLITQLSGIRPLPLTTPDFNSDPGVTPDTMITPFTVPSAPLSSRQSQARIGRMHLTSPLTSPYSPLTPSFGILPLDTPSPTPGNPTSFTGDGNLADAKAPIRRGTTRRGPQGIKPPVFSQSGNSSNTKDPALTSLHQSPAPAGSPVQLLFPSAHGVRRSSRLFSNANSVKENTSATTKTTTNRTKTGVSKVQKGKTRARTTRSSTITKPPDLDDITKLENQKSNELNKANNAVANLQLHIADMQKSSAEGLLRLLRDVGKAYQALSRYDLKKAVELFKSLPPQHYNTAWVLCQVGKALFEMAQYHKAEAIFAEVRRLEPHHLGYMEIYSTTLWHLQKETALSALAQDLTDLNPESPQAWCAAGNCFSLQKEHDSAIKFFQRAIQVDPKFAYAYTLLGHEYVATEELDRAMACFRNAIRISPRHYNAWYGTGMIYYKQEKFALAEMHYCKALAINPQSSVLLVHISVVQHALHKSDQALATLAKAVRLDANNPLCRFHRASILFATEKYQDALKELEEMKQMTPSESLVYFLIGKVYKKLGQTHQALANFSWALDLDPKGANSQIKEALDKHYLPEDDEPAVPALAQADTPSQGGIEDSDAAGDISRESLLDGEDMQLQANESDESL</sequence>
<keyword evidence="8" id="KW-0175">Coiled coil</keyword>
<reference evidence="10" key="2">
    <citation type="submission" date="2021-01" db="UniProtKB">
        <authorList>
            <consortium name="EnsemblMetazoa"/>
        </authorList>
    </citation>
    <scope>IDENTIFICATION</scope>
</reference>
<dbReference type="Pfam" id="PF00515">
    <property type="entry name" value="TPR_1"/>
    <property type="match status" value="1"/>
</dbReference>
<feature type="compositionally biased region" description="Polar residues" evidence="9">
    <location>
        <begin position="334"/>
        <end position="344"/>
    </location>
</feature>
<dbReference type="GO" id="GO:0005680">
    <property type="term" value="C:anaphase-promoting complex"/>
    <property type="evidence" value="ECO:0000318"/>
    <property type="project" value="GO_Central"/>
</dbReference>